<dbReference type="Pfam" id="PF04960">
    <property type="entry name" value="Glutaminase"/>
    <property type="match status" value="1"/>
</dbReference>
<dbReference type="PANTHER" id="PTHR12544">
    <property type="entry name" value="GLUTAMINASE"/>
    <property type="match status" value="1"/>
</dbReference>
<keyword evidence="4" id="KW-0378">Hydrolase</keyword>
<dbReference type="GO" id="GO:0006543">
    <property type="term" value="P:L-glutamine catabolic process"/>
    <property type="evidence" value="ECO:0007669"/>
    <property type="project" value="TreeGrafter"/>
</dbReference>
<name>A0A507FPE3_9FUNG</name>
<feature type="compositionally biased region" description="Low complexity" evidence="6">
    <location>
        <begin position="494"/>
        <end position="509"/>
    </location>
</feature>
<evidence type="ECO:0000256" key="4">
    <source>
        <dbReference type="ARBA" id="ARBA00022801"/>
    </source>
</evidence>
<accession>A0A507FPE3</accession>
<comment type="subunit">
    <text evidence="2">Homotetramer.</text>
</comment>
<sequence>MFSLWTEFRKTGLRPNILCRISAVITKQSHVIRRNETLFLKLDVANFRPENLKQKMDPNSIQAVREAYTTIVNDQTTSPAVSKLNQLRQFLLSNGFLQDDPRFRDIYAMADSSPSNSETPPASPASSDSTPRASSSIKSRASFDIPLAENVVDRAFNGGLAIPDLPRFMAGVRNIFDKVASQVSGGKVASYIPQLACVDPDLFAVSFCSIDGQRFSFGDSNVEFSIQSCCKPISYSIALEEVGAAKVHQHIGREPSGRSFNHMSLLDRKIPHNPMINAGAIMSSSLIQRGNPLYKRFSKVSKVWTQLFGGKRISFNNSIYLSEKETADRNFALAYMMKEAGAFPEGTDIKDTLEFLEADSDRMAIMAATYANGGVCPLTGETVFEASTVRNCVSLMASCGMYDYSGEWNFSVGLPAKSGVSGAIWVVVPDVGGFCCYSPCIDSIGNSRRAVEFFKALSDTYAFHMLEPARLRGLKNDPTLSPLPRAGVMKSSKRNNSNTSGNSGKSAGSGEDEEISASTQLARTLSLSNGNISQSPMSDGVGPSSPVRQALSVSSGLSTSSTSARSGTGVNSKLVPIGMERSSSKGKFRKSVVEWFNKKEEEELGGR</sequence>
<dbReference type="Proteomes" id="UP000320333">
    <property type="component" value="Unassembled WGS sequence"/>
</dbReference>
<feature type="compositionally biased region" description="Low complexity" evidence="6">
    <location>
        <begin position="112"/>
        <end position="135"/>
    </location>
</feature>
<feature type="region of interest" description="Disordered" evidence="6">
    <location>
        <begin position="110"/>
        <end position="135"/>
    </location>
</feature>
<evidence type="ECO:0000256" key="5">
    <source>
        <dbReference type="ARBA" id="ARBA00049534"/>
    </source>
</evidence>
<comment type="caution">
    <text evidence="7">The sequence shown here is derived from an EMBL/GenBank/DDBJ whole genome shotgun (WGS) entry which is preliminary data.</text>
</comment>
<keyword evidence="8" id="KW-1185">Reference proteome</keyword>
<dbReference type="InterPro" id="IPR012338">
    <property type="entry name" value="Beta-lactam/transpept-like"/>
</dbReference>
<dbReference type="NCBIfam" id="TIGR03814">
    <property type="entry name" value="Gln_ase"/>
    <property type="match status" value="1"/>
</dbReference>
<gene>
    <name evidence="7" type="ORF">CcCBS67573_g01251</name>
</gene>
<dbReference type="HAMAP" id="MF_00313">
    <property type="entry name" value="Glutaminase"/>
    <property type="match status" value="1"/>
</dbReference>
<evidence type="ECO:0000313" key="8">
    <source>
        <dbReference type="Proteomes" id="UP000320333"/>
    </source>
</evidence>
<feature type="compositionally biased region" description="Polar residues" evidence="6">
    <location>
        <begin position="516"/>
        <end position="537"/>
    </location>
</feature>
<evidence type="ECO:0000256" key="6">
    <source>
        <dbReference type="SAM" id="MobiDB-lite"/>
    </source>
</evidence>
<evidence type="ECO:0000256" key="2">
    <source>
        <dbReference type="ARBA" id="ARBA00011881"/>
    </source>
</evidence>
<protein>
    <recommendedName>
        <fullName evidence="3">glutaminase</fullName>
        <ecNumber evidence="3">3.5.1.2</ecNumber>
    </recommendedName>
</protein>
<dbReference type="SUPFAM" id="SSF56601">
    <property type="entry name" value="beta-lactamase/transpeptidase-like"/>
    <property type="match status" value="1"/>
</dbReference>
<dbReference type="GO" id="GO:0004359">
    <property type="term" value="F:glutaminase activity"/>
    <property type="evidence" value="ECO:0007669"/>
    <property type="project" value="UniProtKB-EC"/>
</dbReference>
<feature type="region of interest" description="Disordered" evidence="6">
    <location>
        <begin position="474"/>
        <end position="588"/>
    </location>
</feature>
<organism evidence="7 8">
    <name type="scientific">Chytriomyces confervae</name>
    <dbReference type="NCBI Taxonomy" id="246404"/>
    <lineage>
        <taxon>Eukaryota</taxon>
        <taxon>Fungi</taxon>
        <taxon>Fungi incertae sedis</taxon>
        <taxon>Chytridiomycota</taxon>
        <taxon>Chytridiomycota incertae sedis</taxon>
        <taxon>Chytridiomycetes</taxon>
        <taxon>Chytridiales</taxon>
        <taxon>Chytriomycetaceae</taxon>
        <taxon>Chytriomyces</taxon>
    </lineage>
</organism>
<dbReference type="OrthoDB" id="2133865at2759"/>
<dbReference type="GO" id="GO:0006537">
    <property type="term" value="P:glutamate biosynthetic process"/>
    <property type="evidence" value="ECO:0007669"/>
    <property type="project" value="TreeGrafter"/>
</dbReference>
<evidence type="ECO:0000256" key="1">
    <source>
        <dbReference type="ARBA" id="ARBA00011076"/>
    </source>
</evidence>
<feature type="compositionally biased region" description="Low complexity" evidence="6">
    <location>
        <begin position="550"/>
        <end position="570"/>
    </location>
</feature>
<reference evidence="7 8" key="1">
    <citation type="journal article" date="2019" name="Sci. Rep.">
        <title>Comparative genomics of chytrid fungi reveal insights into the obligate biotrophic and pathogenic lifestyle of Synchytrium endobioticum.</title>
        <authorList>
            <person name="van de Vossenberg B.T.L.H."/>
            <person name="Warris S."/>
            <person name="Nguyen H.D.T."/>
            <person name="van Gent-Pelzer M.P.E."/>
            <person name="Joly D.L."/>
            <person name="van de Geest H.C."/>
            <person name="Bonants P.J.M."/>
            <person name="Smith D.S."/>
            <person name="Levesque C.A."/>
            <person name="van der Lee T.A.J."/>
        </authorList>
    </citation>
    <scope>NUCLEOTIDE SEQUENCE [LARGE SCALE GENOMIC DNA]</scope>
    <source>
        <strain evidence="7 8">CBS 675.73</strain>
    </source>
</reference>
<proteinExistence type="inferred from homology"/>
<comment type="catalytic activity">
    <reaction evidence="5">
        <text>L-glutamine + H2O = L-glutamate + NH4(+)</text>
        <dbReference type="Rhea" id="RHEA:15889"/>
        <dbReference type="ChEBI" id="CHEBI:15377"/>
        <dbReference type="ChEBI" id="CHEBI:28938"/>
        <dbReference type="ChEBI" id="CHEBI:29985"/>
        <dbReference type="ChEBI" id="CHEBI:58359"/>
        <dbReference type="EC" id="3.5.1.2"/>
    </reaction>
</comment>
<evidence type="ECO:0000313" key="7">
    <source>
        <dbReference type="EMBL" id="TPX77445.1"/>
    </source>
</evidence>
<dbReference type="PANTHER" id="PTHR12544:SF29">
    <property type="entry name" value="GLUTAMINASE"/>
    <property type="match status" value="1"/>
</dbReference>
<dbReference type="FunFam" id="3.40.710.10:FF:000005">
    <property type="entry name" value="Glutaminase"/>
    <property type="match status" value="1"/>
</dbReference>
<dbReference type="AlphaFoldDB" id="A0A507FPE3"/>
<comment type="similarity">
    <text evidence="1">Belongs to the glutaminase family.</text>
</comment>
<dbReference type="EMBL" id="QEAP01000020">
    <property type="protein sequence ID" value="TPX77445.1"/>
    <property type="molecule type" value="Genomic_DNA"/>
</dbReference>
<dbReference type="STRING" id="246404.A0A507FPE3"/>
<dbReference type="EC" id="3.5.1.2" evidence="3"/>
<dbReference type="Gene3D" id="3.40.710.10">
    <property type="entry name" value="DD-peptidase/beta-lactamase superfamily"/>
    <property type="match status" value="1"/>
</dbReference>
<evidence type="ECO:0000256" key="3">
    <source>
        <dbReference type="ARBA" id="ARBA00012918"/>
    </source>
</evidence>
<dbReference type="InterPro" id="IPR015868">
    <property type="entry name" value="Glutaminase"/>
</dbReference>